<keyword evidence="3" id="KW-1185">Reference proteome</keyword>
<dbReference type="OrthoDB" id="9812295at2"/>
<organism evidence="2 3">
    <name type="scientific">Streptacidiphilus pinicola</name>
    <dbReference type="NCBI Taxonomy" id="2219663"/>
    <lineage>
        <taxon>Bacteria</taxon>
        <taxon>Bacillati</taxon>
        <taxon>Actinomycetota</taxon>
        <taxon>Actinomycetes</taxon>
        <taxon>Kitasatosporales</taxon>
        <taxon>Streptomycetaceae</taxon>
        <taxon>Streptacidiphilus</taxon>
    </lineage>
</organism>
<dbReference type="InterPro" id="IPR032710">
    <property type="entry name" value="NTF2-like_dom_sf"/>
</dbReference>
<dbReference type="Pfam" id="PF13474">
    <property type="entry name" value="SnoaL_3"/>
    <property type="match status" value="1"/>
</dbReference>
<dbReference type="InterPro" id="IPR037401">
    <property type="entry name" value="SnoaL-like"/>
</dbReference>
<dbReference type="SUPFAM" id="SSF54427">
    <property type="entry name" value="NTF2-like"/>
    <property type="match status" value="1"/>
</dbReference>
<dbReference type="EMBL" id="QKYN01000130">
    <property type="protein sequence ID" value="RAG81969.1"/>
    <property type="molecule type" value="Genomic_DNA"/>
</dbReference>
<evidence type="ECO:0000313" key="2">
    <source>
        <dbReference type="EMBL" id="RAG81969.1"/>
    </source>
</evidence>
<protein>
    <recommendedName>
        <fullName evidence="1">SnoaL-like domain-containing protein</fullName>
    </recommendedName>
</protein>
<evidence type="ECO:0000259" key="1">
    <source>
        <dbReference type="Pfam" id="PF13474"/>
    </source>
</evidence>
<dbReference type="AlphaFoldDB" id="A0A2X0K319"/>
<dbReference type="Proteomes" id="UP000248889">
    <property type="component" value="Unassembled WGS sequence"/>
</dbReference>
<accession>A0A2X0K319</accession>
<gene>
    <name evidence="2" type="ORF">DN069_30065</name>
</gene>
<proteinExistence type="predicted"/>
<name>A0A2X0K319_9ACTN</name>
<reference evidence="2 3" key="1">
    <citation type="submission" date="2018-06" db="EMBL/GenBank/DDBJ databases">
        <title>Streptacidiphilus pinicola sp. nov., isolated from pine grove soil.</title>
        <authorList>
            <person name="Roh S.G."/>
            <person name="Park S."/>
            <person name="Kim M.-K."/>
            <person name="Yun B.-R."/>
            <person name="Park J."/>
            <person name="Kim M.J."/>
            <person name="Kim Y.S."/>
            <person name="Kim S.B."/>
        </authorList>
    </citation>
    <scope>NUCLEOTIDE SEQUENCE [LARGE SCALE GENOMIC DNA]</scope>
    <source>
        <strain evidence="2 3">MMS16-CNU450</strain>
    </source>
</reference>
<dbReference type="Gene3D" id="3.10.450.50">
    <property type="match status" value="1"/>
</dbReference>
<sequence>MTTTEQDKEAIIAIVREMADSITGAQSTRHWASDVLWFDIPPFASRGVAPARKLFDDTFAKFESCKVEILELDAKVNGDMGIVCTVQSTNIVLKNGSTRHVMARQTDCFERGENGWELIHQHASVPAGGEWDGKITTA</sequence>
<dbReference type="RefSeq" id="WP_111506324.1">
    <property type="nucleotide sequence ID" value="NZ_QKYN01000130.1"/>
</dbReference>
<comment type="caution">
    <text evidence="2">The sequence shown here is derived from an EMBL/GenBank/DDBJ whole genome shotgun (WGS) entry which is preliminary data.</text>
</comment>
<feature type="domain" description="SnoaL-like" evidence="1">
    <location>
        <begin position="26"/>
        <end position="127"/>
    </location>
</feature>
<evidence type="ECO:0000313" key="3">
    <source>
        <dbReference type="Proteomes" id="UP000248889"/>
    </source>
</evidence>